<gene>
    <name evidence="9" type="ORF">EJN92_12525</name>
</gene>
<sequence length="209" mass="22772">MSLFNLKKFVSYLAVTALLAGLSINSFAQEASNSSQPAVTSVATTSPEPGWWEQAKAGTTNILENGELSIMLSGYARHGRNTYTAERIAELNENAWGLGFSKAVRNKKDNEDSLFGLAISDSHFKPQFMAGYAHQWMQPIGGNFEAGIGYTALLISRTDYFSGIPFPGVLPVASIGTRRSKLMASYIPRLSQNKGNGDVLLLFLRLDLN</sequence>
<accession>A0A3Q9BRB6</accession>
<evidence type="ECO:0000313" key="9">
    <source>
        <dbReference type="EMBL" id="AZP12751.1"/>
    </source>
</evidence>
<evidence type="ECO:0000256" key="1">
    <source>
        <dbReference type="ARBA" id="ARBA00004442"/>
    </source>
</evidence>
<dbReference type="InterPro" id="IPR009746">
    <property type="entry name" value="LipidA_acyl_PagP"/>
</dbReference>
<evidence type="ECO:0008006" key="11">
    <source>
        <dbReference type="Google" id="ProtNLM"/>
    </source>
</evidence>
<name>A0A3Q9BRB6_9BURK</name>
<dbReference type="EMBL" id="CP034464">
    <property type="protein sequence ID" value="AZP12751.1"/>
    <property type="molecule type" value="Genomic_DNA"/>
</dbReference>
<dbReference type="Gene3D" id="2.40.160.20">
    <property type="match status" value="1"/>
</dbReference>
<feature type="chain" id="PRO_5018638556" description="Antimicrobial peptide resistance and lipid A acylation PagP" evidence="8">
    <location>
        <begin position="29"/>
        <end position="209"/>
    </location>
</feature>
<dbReference type="SUPFAM" id="SSF56925">
    <property type="entry name" value="OMPA-like"/>
    <property type="match status" value="1"/>
</dbReference>
<organism evidence="9 10">
    <name type="scientific">Undibacterium parvum</name>
    <dbReference type="NCBI Taxonomy" id="401471"/>
    <lineage>
        <taxon>Bacteria</taxon>
        <taxon>Pseudomonadati</taxon>
        <taxon>Pseudomonadota</taxon>
        <taxon>Betaproteobacteria</taxon>
        <taxon>Burkholderiales</taxon>
        <taxon>Oxalobacteraceae</taxon>
        <taxon>Undibacterium</taxon>
    </lineage>
</organism>
<evidence type="ECO:0000256" key="8">
    <source>
        <dbReference type="SAM" id="SignalP"/>
    </source>
</evidence>
<protein>
    <recommendedName>
        <fullName evidence="11">Antimicrobial peptide resistance and lipid A acylation PagP</fullName>
    </recommendedName>
</protein>
<evidence type="ECO:0000256" key="6">
    <source>
        <dbReference type="ARBA" id="ARBA00023237"/>
    </source>
</evidence>
<keyword evidence="6" id="KW-0998">Cell outer membrane</keyword>
<keyword evidence="10" id="KW-1185">Reference proteome</keyword>
<evidence type="ECO:0000256" key="2">
    <source>
        <dbReference type="ARBA" id="ARBA00006368"/>
    </source>
</evidence>
<evidence type="ECO:0000313" key="10">
    <source>
        <dbReference type="Proteomes" id="UP000275663"/>
    </source>
</evidence>
<feature type="signal peptide" evidence="8">
    <location>
        <begin position="1"/>
        <end position="28"/>
    </location>
</feature>
<evidence type="ECO:0000256" key="7">
    <source>
        <dbReference type="ARBA" id="ARBA00023315"/>
    </source>
</evidence>
<evidence type="ECO:0000256" key="4">
    <source>
        <dbReference type="ARBA" id="ARBA00022729"/>
    </source>
</evidence>
<dbReference type="Proteomes" id="UP000275663">
    <property type="component" value="Chromosome"/>
</dbReference>
<evidence type="ECO:0000256" key="3">
    <source>
        <dbReference type="ARBA" id="ARBA00022679"/>
    </source>
</evidence>
<dbReference type="AlphaFoldDB" id="A0A3Q9BRB6"/>
<keyword evidence="4 8" id="KW-0732">Signal</keyword>
<keyword evidence="5" id="KW-0472">Membrane</keyword>
<dbReference type="Pfam" id="PF07017">
    <property type="entry name" value="PagP"/>
    <property type="match status" value="1"/>
</dbReference>
<dbReference type="KEGG" id="upv:EJN92_12525"/>
<proteinExistence type="inferred from homology"/>
<reference evidence="9 10" key="1">
    <citation type="journal article" date="2011" name="Int. J. Syst. Evol. Microbiol.">
        <title>Description of Undibacterium oligocarboniphilum sp. nov., isolated from purified water, and Undibacterium pigrum strain CCUG 49012 as the type strain of Undibacterium parvum sp. nov., and emended descriptions of the genus Undibacterium and the species Undibacterium pigrum.</title>
        <authorList>
            <person name="Eder W."/>
            <person name="Wanner G."/>
            <person name="Ludwig W."/>
            <person name="Busse H.J."/>
            <person name="Ziemke-Kageler F."/>
            <person name="Lang E."/>
        </authorList>
    </citation>
    <scope>NUCLEOTIDE SEQUENCE [LARGE SCALE GENOMIC DNA]</scope>
    <source>
        <strain evidence="9 10">DSM 23061</strain>
    </source>
</reference>
<comment type="subcellular location">
    <subcellularLocation>
        <location evidence="1">Cell outer membrane</location>
    </subcellularLocation>
</comment>
<keyword evidence="3" id="KW-0808">Transferase</keyword>
<evidence type="ECO:0000256" key="5">
    <source>
        <dbReference type="ARBA" id="ARBA00023136"/>
    </source>
</evidence>
<dbReference type="GO" id="GO:0016746">
    <property type="term" value="F:acyltransferase activity"/>
    <property type="evidence" value="ECO:0007669"/>
    <property type="project" value="UniProtKB-KW"/>
</dbReference>
<comment type="similarity">
    <text evidence="2">Belongs to the lipid A palmitoyltransferase family.</text>
</comment>
<keyword evidence="7" id="KW-0012">Acyltransferase</keyword>
<dbReference type="OrthoDB" id="9156803at2"/>
<dbReference type="RefSeq" id="WP_126128130.1">
    <property type="nucleotide sequence ID" value="NZ_CP034464.1"/>
</dbReference>
<dbReference type="GO" id="GO:0009279">
    <property type="term" value="C:cell outer membrane"/>
    <property type="evidence" value="ECO:0007669"/>
    <property type="project" value="UniProtKB-SubCell"/>
</dbReference>
<dbReference type="InterPro" id="IPR011250">
    <property type="entry name" value="OMP/PagP_B-barrel"/>
</dbReference>